<keyword evidence="4" id="KW-0238">DNA-binding</keyword>
<name>A0A7Z2S431_9SPHN</name>
<dbReference type="NCBIfam" id="TIGR02937">
    <property type="entry name" value="sigma70-ECF"/>
    <property type="match status" value="1"/>
</dbReference>
<dbReference type="SUPFAM" id="SSF88659">
    <property type="entry name" value="Sigma3 and sigma4 domains of RNA polymerase sigma factors"/>
    <property type="match status" value="1"/>
</dbReference>
<dbReference type="CDD" id="cd06171">
    <property type="entry name" value="Sigma70_r4"/>
    <property type="match status" value="1"/>
</dbReference>
<dbReference type="InterPro" id="IPR007627">
    <property type="entry name" value="RNA_pol_sigma70_r2"/>
</dbReference>
<feature type="region of interest" description="Disordered" evidence="6">
    <location>
        <begin position="1"/>
        <end position="81"/>
    </location>
</feature>
<dbReference type="PANTHER" id="PTHR43133:SF62">
    <property type="entry name" value="RNA POLYMERASE SIGMA FACTOR SIGZ"/>
    <property type="match status" value="1"/>
</dbReference>
<evidence type="ECO:0000256" key="6">
    <source>
        <dbReference type="SAM" id="MobiDB-lite"/>
    </source>
</evidence>
<evidence type="ECO:0000259" key="7">
    <source>
        <dbReference type="Pfam" id="PF04542"/>
    </source>
</evidence>
<dbReference type="InterPro" id="IPR036388">
    <property type="entry name" value="WH-like_DNA-bd_sf"/>
</dbReference>
<evidence type="ECO:0000259" key="8">
    <source>
        <dbReference type="Pfam" id="PF04545"/>
    </source>
</evidence>
<dbReference type="PANTHER" id="PTHR43133">
    <property type="entry name" value="RNA POLYMERASE ECF-TYPE SIGMA FACTO"/>
    <property type="match status" value="1"/>
</dbReference>
<dbReference type="Pfam" id="PF04545">
    <property type="entry name" value="Sigma70_r4"/>
    <property type="match status" value="1"/>
</dbReference>
<sequence>MAGGHQRIGGGQPGQSCPDNHDLHHFPPGSTPRRPALSGAGHKAFGHAGKSPRTKLRPAIAQRGGSTSLGGRRARLGRATSGAVEQRLELVKPSYRTGADEARERLSAALARAAEGDRRAFYEVYQRSSAKLYGICCRILGEGHDAEEALQHAYLNIWRRADRFDPSRASPITWLAAIARNSAIDRLRARGGAIMAPIEDAADIADPAPDAASLAEMAEDGARLHACLGDLPGREAGLIRAAFLEGASYPELAQRSSEPLGTVKSRIRRALLKLRECLSR</sequence>
<keyword evidence="10" id="KW-1185">Reference proteome</keyword>
<keyword evidence="3" id="KW-0731">Sigma factor</keyword>
<evidence type="ECO:0000313" key="9">
    <source>
        <dbReference type="EMBL" id="QHL89625.1"/>
    </source>
</evidence>
<dbReference type="Pfam" id="PF04542">
    <property type="entry name" value="Sigma70_r2"/>
    <property type="match status" value="1"/>
</dbReference>
<dbReference type="InterPro" id="IPR013324">
    <property type="entry name" value="RNA_pol_sigma_r3/r4-like"/>
</dbReference>
<accession>A0A7Z2S431</accession>
<dbReference type="GO" id="GO:0016987">
    <property type="term" value="F:sigma factor activity"/>
    <property type="evidence" value="ECO:0007669"/>
    <property type="project" value="UniProtKB-KW"/>
</dbReference>
<dbReference type="SUPFAM" id="SSF88946">
    <property type="entry name" value="Sigma2 domain of RNA polymerase sigma factors"/>
    <property type="match status" value="1"/>
</dbReference>
<dbReference type="Gene3D" id="1.10.10.10">
    <property type="entry name" value="Winged helix-like DNA-binding domain superfamily/Winged helix DNA-binding domain"/>
    <property type="match status" value="1"/>
</dbReference>
<evidence type="ECO:0000256" key="5">
    <source>
        <dbReference type="ARBA" id="ARBA00023163"/>
    </source>
</evidence>
<dbReference type="AlphaFoldDB" id="A0A7Z2S431"/>
<gene>
    <name evidence="9" type="ORF">GVO57_00815</name>
</gene>
<organism evidence="9 10">
    <name type="scientific">Sphingomonas changnyeongensis</name>
    <dbReference type="NCBI Taxonomy" id="2698679"/>
    <lineage>
        <taxon>Bacteria</taxon>
        <taxon>Pseudomonadati</taxon>
        <taxon>Pseudomonadota</taxon>
        <taxon>Alphaproteobacteria</taxon>
        <taxon>Sphingomonadales</taxon>
        <taxon>Sphingomonadaceae</taxon>
        <taxon>Sphingomonas</taxon>
    </lineage>
</organism>
<dbReference type="InterPro" id="IPR013325">
    <property type="entry name" value="RNA_pol_sigma_r2"/>
</dbReference>
<dbReference type="InterPro" id="IPR007630">
    <property type="entry name" value="RNA_pol_sigma70_r4"/>
</dbReference>
<protein>
    <submittedName>
        <fullName evidence="9">Sigma-70 family RNA polymerase sigma factor</fullName>
    </submittedName>
</protein>
<dbReference type="Proteomes" id="UP000464468">
    <property type="component" value="Chromosome"/>
</dbReference>
<dbReference type="InterPro" id="IPR014284">
    <property type="entry name" value="RNA_pol_sigma-70_dom"/>
</dbReference>
<dbReference type="EMBL" id="CP047895">
    <property type="protein sequence ID" value="QHL89625.1"/>
    <property type="molecule type" value="Genomic_DNA"/>
</dbReference>
<proteinExistence type="inferred from homology"/>
<evidence type="ECO:0000256" key="1">
    <source>
        <dbReference type="ARBA" id="ARBA00010641"/>
    </source>
</evidence>
<feature type="domain" description="RNA polymerase sigma-70 region 4" evidence="8">
    <location>
        <begin position="227"/>
        <end position="276"/>
    </location>
</feature>
<dbReference type="Gene3D" id="1.10.1740.10">
    <property type="match status" value="1"/>
</dbReference>
<feature type="compositionally biased region" description="Gly residues" evidence="6">
    <location>
        <begin position="1"/>
        <end position="13"/>
    </location>
</feature>
<keyword evidence="2" id="KW-0805">Transcription regulation</keyword>
<dbReference type="GO" id="GO:0006352">
    <property type="term" value="P:DNA-templated transcription initiation"/>
    <property type="evidence" value="ECO:0007669"/>
    <property type="project" value="InterPro"/>
</dbReference>
<keyword evidence="5" id="KW-0804">Transcription</keyword>
<feature type="compositionally biased region" description="Low complexity" evidence="6">
    <location>
        <begin position="39"/>
        <end position="49"/>
    </location>
</feature>
<feature type="domain" description="RNA polymerase sigma-70 region 2" evidence="7">
    <location>
        <begin position="125"/>
        <end position="190"/>
    </location>
</feature>
<evidence type="ECO:0000256" key="2">
    <source>
        <dbReference type="ARBA" id="ARBA00023015"/>
    </source>
</evidence>
<reference evidence="9 10" key="1">
    <citation type="submission" date="2020-01" db="EMBL/GenBank/DDBJ databases">
        <title>Sphingomonas sp. C33 whole genome sequece.</title>
        <authorList>
            <person name="Park C."/>
        </authorList>
    </citation>
    <scope>NUCLEOTIDE SEQUENCE [LARGE SCALE GENOMIC DNA]</scope>
    <source>
        <strain evidence="9 10">C33</strain>
    </source>
</reference>
<evidence type="ECO:0000256" key="4">
    <source>
        <dbReference type="ARBA" id="ARBA00023125"/>
    </source>
</evidence>
<dbReference type="KEGG" id="schy:GVO57_00815"/>
<feature type="compositionally biased region" description="Low complexity" evidence="6">
    <location>
        <begin position="63"/>
        <end position="81"/>
    </location>
</feature>
<comment type="similarity">
    <text evidence="1">Belongs to the sigma-70 factor family. ECF subfamily.</text>
</comment>
<evidence type="ECO:0000256" key="3">
    <source>
        <dbReference type="ARBA" id="ARBA00023082"/>
    </source>
</evidence>
<dbReference type="InterPro" id="IPR039425">
    <property type="entry name" value="RNA_pol_sigma-70-like"/>
</dbReference>
<evidence type="ECO:0000313" key="10">
    <source>
        <dbReference type="Proteomes" id="UP000464468"/>
    </source>
</evidence>
<dbReference type="GO" id="GO:0003677">
    <property type="term" value="F:DNA binding"/>
    <property type="evidence" value="ECO:0007669"/>
    <property type="project" value="UniProtKB-KW"/>
</dbReference>